<dbReference type="EMBL" id="LT629693">
    <property type="protein sequence ID" value="SDK45860.1"/>
    <property type="molecule type" value="Genomic_DNA"/>
</dbReference>
<name>A0ABY0QHH8_9BRAD</name>
<evidence type="ECO:0000313" key="3">
    <source>
        <dbReference type="Proteomes" id="UP000198803"/>
    </source>
</evidence>
<protein>
    <submittedName>
        <fullName evidence="2">Uncharacterized protein</fullName>
    </submittedName>
</protein>
<organism evidence="2 3">
    <name type="scientific">Bradyrhizobium ottawaense</name>
    <dbReference type="NCBI Taxonomy" id="931866"/>
    <lineage>
        <taxon>Bacteria</taxon>
        <taxon>Pseudomonadati</taxon>
        <taxon>Pseudomonadota</taxon>
        <taxon>Alphaproteobacteria</taxon>
        <taxon>Hyphomicrobiales</taxon>
        <taxon>Nitrobacteraceae</taxon>
        <taxon>Bradyrhizobium</taxon>
    </lineage>
</organism>
<gene>
    <name evidence="1" type="ORF">SAMN05444163_0004</name>
    <name evidence="2" type="ORF">SAMN05444163_8162</name>
</gene>
<sequence>MSPAQVRFLDEHAPAYLAWLDAVGHSVGIKMEPWQKRTVEAMIKNGFLTEDGHVTKDGKDRWLSIISKRDRALPLKPRILDNRATLMIVDDPETIA</sequence>
<evidence type="ECO:0000313" key="2">
    <source>
        <dbReference type="EMBL" id="SDK45860.1"/>
    </source>
</evidence>
<reference evidence="2 3" key="1">
    <citation type="submission" date="2016-10" db="EMBL/GenBank/DDBJ databases">
        <authorList>
            <person name="Varghese N."/>
            <person name="Submissions S."/>
        </authorList>
    </citation>
    <scope>NUCLEOTIDE SEQUENCE [LARGE SCALE GENOMIC DNA]</scope>
    <source>
        <strain evidence="2 3">GAS524</strain>
    </source>
</reference>
<evidence type="ECO:0000313" key="1">
    <source>
        <dbReference type="EMBL" id="SDH37462.1"/>
    </source>
</evidence>
<dbReference type="Proteomes" id="UP000198803">
    <property type="component" value="Chromosome I"/>
</dbReference>
<dbReference type="EMBL" id="LT629693">
    <property type="protein sequence ID" value="SDH37462.1"/>
    <property type="molecule type" value="Genomic_DNA"/>
</dbReference>
<dbReference type="RefSeq" id="WP_091976291.1">
    <property type="nucleotide sequence ID" value="NZ_LT629693.1"/>
</dbReference>
<accession>A0ABY0QHH8</accession>
<proteinExistence type="predicted"/>
<keyword evidence="3" id="KW-1185">Reference proteome</keyword>